<name>A0A6A7Y5N6_9HYPH</name>
<dbReference type="EMBL" id="VWNA01000001">
    <property type="protein sequence ID" value="MQT13468.1"/>
    <property type="molecule type" value="Genomic_DNA"/>
</dbReference>
<dbReference type="Pfam" id="PF01810">
    <property type="entry name" value="LysE"/>
    <property type="match status" value="1"/>
</dbReference>
<keyword evidence="8" id="KW-1185">Reference proteome</keyword>
<keyword evidence="5 6" id="KW-0472">Membrane</keyword>
<feature type="transmembrane region" description="Helical" evidence="6">
    <location>
        <begin position="42"/>
        <end position="65"/>
    </location>
</feature>
<evidence type="ECO:0000256" key="3">
    <source>
        <dbReference type="ARBA" id="ARBA00022692"/>
    </source>
</evidence>
<evidence type="ECO:0000256" key="5">
    <source>
        <dbReference type="ARBA" id="ARBA00023136"/>
    </source>
</evidence>
<comment type="caution">
    <text evidence="7">The sequence shown here is derived from an EMBL/GenBank/DDBJ whole genome shotgun (WGS) entry which is preliminary data.</text>
</comment>
<accession>A0A6A7Y5N6</accession>
<gene>
    <name evidence="7" type="ORF">F0357_12625</name>
</gene>
<keyword evidence="2" id="KW-1003">Cell membrane</keyword>
<evidence type="ECO:0000256" key="6">
    <source>
        <dbReference type="SAM" id="Phobius"/>
    </source>
</evidence>
<evidence type="ECO:0000256" key="2">
    <source>
        <dbReference type="ARBA" id="ARBA00022475"/>
    </source>
</evidence>
<feature type="transmembrane region" description="Helical" evidence="6">
    <location>
        <begin position="6"/>
        <end position="30"/>
    </location>
</feature>
<feature type="transmembrane region" description="Helical" evidence="6">
    <location>
        <begin position="149"/>
        <end position="172"/>
    </location>
</feature>
<protein>
    <submittedName>
        <fullName evidence="7">Amino acid transporter</fullName>
    </submittedName>
</protein>
<evidence type="ECO:0000256" key="1">
    <source>
        <dbReference type="ARBA" id="ARBA00004651"/>
    </source>
</evidence>
<feature type="transmembrane region" description="Helical" evidence="6">
    <location>
        <begin position="71"/>
        <end position="88"/>
    </location>
</feature>
<evidence type="ECO:0000313" key="7">
    <source>
        <dbReference type="EMBL" id="MQT13468.1"/>
    </source>
</evidence>
<reference evidence="7 8" key="1">
    <citation type="submission" date="2019-09" db="EMBL/GenBank/DDBJ databases">
        <title>Segnochrobactrum spirostomi gen. nov., sp. nov., isolated from the ciliate Spirostomum cf. yagiui and description of a novel family, Segnochrobactraceae fam. nov. within the order Rhizobiales of the class Alphaproteobacteria.</title>
        <authorList>
            <person name="Akter S."/>
            <person name="Shazib S.U.A."/>
            <person name="Shin M.K."/>
        </authorList>
    </citation>
    <scope>NUCLEOTIDE SEQUENCE [LARGE SCALE GENOMIC DNA]</scope>
    <source>
        <strain evidence="7 8">Sp-1</strain>
    </source>
</reference>
<dbReference type="PANTHER" id="PTHR30086">
    <property type="entry name" value="ARGININE EXPORTER PROTEIN ARGO"/>
    <property type="match status" value="1"/>
</dbReference>
<sequence length="212" mass="21736">MPHALVPFATGFLLSASLIIAIGAQNLFVLRQGLRREHVGAIVLFCGSADAALICAGVAGLGAVLAAVPELTALLALAGAGFLGWYGVQALRRMARAEAMVVGAADPVTLPRALLATAGFTLLNPHVYLDTVLLMGAAGSAQAAAVRPVFVAGAATASFVWFAALGYGARLLRPLFARPVAWRVLDACVGIVMLALAATLLVHAYGAWHTPT</sequence>
<dbReference type="GO" id="GO:0015171">
    <property type="term" value="F:amino acid transmembrane transporter activity"/>
    <property type="evidence" value="ECO:0007669"/>
    <property type="project" value="TreeGrafter"/>
</dbReference>
<dbReference type="Proteomes" id="UP000332515">
    <property type="component" value="Unassembled WGS sequence"/>
</dbReference>
<dbReference type="GO" id="GO:0005886">
    <property type="term" value="C:plasma membrane"/>
    <property type="evidence" value="ECO:0007669"/>
    <property type="project" value="UniProtKB-SubCell"/>
</dbReference>
<dbReference type="AlphaFoldDB" id="A0A6A7Y5N6"/>
<dbReference type="PANTHER" id="PTHR30086:SF20">
    <property type="entry name" value="ARGININE EXPORTER PROTEIN ARGO-RELATED"/>
    <property type="match status" value="1"/>
</dbReference>
<evidence type="ECO:0000256" key="4">
    <source>
        <dbReference type="ARBA" id="ARBA00022989"/>
    </source>
</evidence>
<dbReference type="InterPro" id="IPR001123">
    <property type="entry name" value="LeuE-type"/>
</dbReference>
<keyword evidence="4 6" id="KW-1133">Transmembrane helix</keyword>
<organism evidence="7 8">
    <name type="scientific">Segnochrobactrum spirostomi</name>
    <dbReference type="NCBI Taxonomy" id="2608987"/>
    <lineage>
        <taxon>Bacteria</taxon>
        <taxon>Pseudomonadati</taxon>
        <taxon>Pseudomonadota</taxon>
        <taxon>Alphaproteobacteria</taxon>
        <taxon>Hyphomicrobiales</taxon>
        <taxon>Segnochrobactraceae</taxon>
        <taxon>Segnochrobactrum</taxon>
    </lineage>
</organism>
<feature type="transmembrane region" description="Helical" evidence="6">
    <location>
        <begin position="184"/>
        <end position="208"/>
    </location>
</feature>
<proteinExistence type="predicted"/>
<feature type="transmembrane region" description="Helical" evidence="6">
    <location>
        <begin position="109"/>
        <end position="129"/>
    </location>
</feature>
<evidence type="ECO:0000313" key="8">
    <source>
        <dbReference type="Proteomes" id="UP000332515"/>
    </source>
</evidence>
<keyword evidence="3 6" id="KW-0812">Transmembrane</keyword>
<comment type="subcellular location">
    <subcellularLocation>
        <location evidence="1">Cell membrane</location>
        <topology evidence="1">Multi-pass membrane protein</topology>
    </subcellularLocation>
</comment>